<protein>
    <submittedName>
        <fullName evidence="8">Peroxide-responsive repressor PerR</fullName>
    </submittedName>
</protein>
<reference evidence="8 9" key="1">
    <citation type="submission" date="2016-06" db="EMBL/GenBank/DDBJ databases">
        <title>Genome sequence of Clostridium acetireducens DSM 10703.</title>
        <authorList>
            <person name="Poehlein A."/>
            <person name="Fluechter S."/>
            <person name="Duerre P."/>
            <person name="Daniel R."/>
        </authorList>
    </citation>
    <scope>NUCLEOTIDE SEQUENCE [LARGE SCALE GENOMIC DNA]</scope>
    <source>
        <strain evidence="8 9">DSM 10703</strain>
    </source>
</reference>
<dbReference type="PANTHER" id="PTHR33202:SF8">
    <property type="entry name" value="PEROXIDE-RESPONSIVE REPRESSOR PERR"/>
    <property type="match status" value="1"/>
</dbReference>
<comment type="caution">
    <text evidence="8">The sequence shown here is derived from an EMBL/GenBank/DDBJ whole genome shotgun (WGS) entry which is preliminary data.</text>
</comment>
<dbReference type="RefSeq" id="WP_070110905.1">
    <property type="nucleotide sequence ID" value="NZ_LZFO01000034.1"/>
</dbReference>
<dbReference type="AlphaFoldDB" id="A0A1E8EWQ9"/>
<sequence>MSENLEYFKNIIQKNGYEFTLQKRIILKTILESKTHLKVKEIYEKIKHKNIGIATIYRNLKVFNELGIVKKLNVNGVSYYEMKIFSKKPLHVHFKCSKCNKIMDIDSLKLNLAYLKLNECVEKENDLEIYDLNIMFVGLCSQCKKKIKD</sequence>
<name>A0A1E8EWQ9_9CLOT</name>
<keyword evidence="5" id="KW-0238">DNA-binding</keyword>
<keyword evidence="3 7" id="KW-0862">Zinc</keyword>
<evidence type="ECO:0000313" key="9">
    <source>
        <dbReference type="Proteomes" id="UP000175744"/>
    </source>
</evidence>
<dbReference type="InterPro" id="IPR036388">
    <property type="entry name" value="WH-like_DNA-bd_sf"/>
</dbReference>
<keyword evidence="2" id="KW-0678">Repressor</keyword>
<dbReference type="Gene3D" id="1.10.10.10">
    <property type="entry name" value="Winged helix-like DNA-binding domain superfamily/Winged helix DNA-binding domain"/>
    <property type="match status" value="1"/>
</dbReference>
<evidence type="ECO:0000256" key="4">
    <source>
        <dbReference type="ARBA" id="ARBA00023015"/>
    </source>
</evidence>
<comment type="similarity">
    <text evidence="1">Belongs to the Fur family.</text>
</comment>
<evidence type="ECO:0000256" key="6">
    <source>
        <dbReference type="ARBA" id="ARBA00023163"/>
    </source>
</evidence>
<dbReference type="Gene3D" id="3.30.1490.190">
    <property type="match status" value="1"/>
</dbReference>
<dbReference type="GO" id="GO:1900376">
    <property type="term" value="P:regulation of secondary metabolite biosynthetic process"/>
    <property type="evidence" value="ECO:0007669"/>
    <property type="project" value="TreeGrafter"/>
</dbReference>
<dbReference type="PATRIC" id="fig|1121290.3.peg.1960"/>
<feature type="binding site" evidence="7">
    <location>
        <position position="96"/>
    </location>
    <ligand>
        <name>Zn(2+)</name>
        <dbReference type="ChEBI" id="CHEBI:29105"/>
    </ligand>
</feature>
<evidence type="ECO:0000256" key="7">
    <source>
        <dbReference type="PIRSR" id="PIRSR602481-1"/>
    </source>
</evidence>
<dbReference type="InterPro" id="IPR036390">
    <property type="entry name" value="WH_DNA-bd_sf"/>
</dbReference>
<keyword evidence="9" id="KW-1185">Reference proteome</keyword>
<dbReference type="Proteomes" id="UP000175744">
    <property type="component" value="Unassembled WGS sequence"/>
</dbReference>
<dbReference type="STRING" id="1121290.CLAOCE_19390"/>
<keyword evidence="4" id="KW-0805">Transcription regulation</keyword>
<proteinExistence type="inferred from homology"/>
<dbReference type="InterPro" id="IPR043135">
    <property type="entry name" value="Fur_C"/>
</dbReference>
<gene>
    <name evidence="8" type="primary">perR_2</name>
    <name evidence="8" type="ORF">CLOACE_19390</name>
</gene>
<evidence type="ECO:0000256" key="1">
    <source>
        <dbReference type="ARBA" id="ARBA00007957"/>
    </source>
</evidence>
<dbReference type="PANTHER" id="PTHR33202">
    <property type="entry name" value="ZINC UPTAKE REGULATION PROTEIN"/>
    <property type="match status" value="1"/>
</dbReference>
<keyword evidence="7" id="KW-0479">Metal-binding</keyword>
<dbReference type="GO" id="GO:0000976">
    <property type="term" value="F:transcription cis-regulatory region binding"/>
    <property type="evidence" value="ECO:0007669"/>
    <property type="project" value="TreeGrafter"/>
</dbReference>
<dbReference type="InterPro" id="IPR002481">
    <property type="entry name" value="FUR"/>
</dbReference>
<dbReference type="GO" id="GO:0045892">
    <property type="term" value="P:negative regulation of DNA-templated transcription"/>
    <property type="evidence" value="ECO:0007669"/>
    <property type="project" value="TreeGrafter"/>
</dbReference>
<organism evidence="8 9">
    <name type="scientific">Clostridium acetireducens DSM 10703</name>
    <dbReference type="NCBI Taxonomy" id="1121290"/>
    <lineage>
        <taxon>Bacteria</taxon>
        <taxon>Bacillati</taxon>
        <taxon>Bacillota</taxon>
        <taxon>Clostridia</taxon>
        <taxon>Eubacteriales</taxon>
        <taxon>Clostridiaceae</taxon>
        <taxon>Clostridium</taxon>
    </lineage>
</organism>
<evidence type="ECO:0000313" key="8">
    <source>
        <dbReference type="EMBL" id="OFI05065.1"/>
    </source>
</evidence>
<evidence type="ECO:0000256" key="2">
    <source>
        <dbReference type="ARBA" id="ARBA00022491"/>
    </source>
</evidence>
<keyword evidence="6" id="KW-0804">Transcription</keyword>
<accession>A0A1E8EWQ9</accession>
<dbReference type="Pfam" id="PF01475">
    <property type="entry name" value="FUR"/>
    <property type="match status" value="1"/>
</dbReference>
<feature type="binding site" evidence="7">
    <location>
        <position position="143"/>
    </location>
    <ligand>
        <name>Zn(2+)</name>
        <dbReference type="ChEBI" id="CHEBI:29105"/>
    </ligand>
</feature>
<feature type="binding site" evidence="7">
    <location>
        <position position="140"/>
    </location>
    <ligand>
        <name>Zn(2+)</name>
        <dbReference type="ChEBI" id="CHEBI:29105"/>
    </ligand>
</feature>
<dbReference type="CDD" id="cd07153">
    <property type="entry name" value="Fur_like"/>
    <property type="match status" value="1"/>
</dbReference>
<evidence type="ECO:0000256" key="5">
    <source>
        <dbReference type="ARBA" id="ARBA00023125"/>
    </source>
</evidence>
<evidence type="ECO:0000256" key="3">
    <source>
        <dbReference type="ARBA" id="ARBA00022833"/>
    </source>
</evidence>
<comment type="cofactor">
    <cofactor evidence="7">
        <name>Zn(2+)</name>
        <dbReference type="ChEBI" id="CHEBI:29105"/>
    </cofactor>
    <text evidence="7">Binds 1 zinc ion per subunit.</text>
</comment>
<dbReference type="SUPFAM" id="SSF46785">
    <property type="entry name" value="Winged helix' DNA-binding domain"/>
    <property type="match status" value="1"/>
</dbReference>
<dbReference type="GO" id="GO:0008270">
    <property type="term" value="F:zinc ion binding"/>
    <property type="evidence" value="ECO:0007669"/>
    <property type="project" value="TreeGrafter"/>
</dbReference>
<feature type="binding site" evidence="7">
    <location>
        <position position="99"/>
    </location>
    <ligand>
        <name>Zn(2+)</name>
        <dbReference type="ChEBI" id="CHEBI:29105"/>
    </ligand>
</feature>
<dbReference type="OrthoDB" id="8659436at2"/>
<dbReference type="EMBL" id="LZFO01000034">
    <property type="protein sequence ID" value="OFI05065.1"/>
    <property type="molecule type" value="Genomic_DNA"/>
</dbReference>
<dbReference type="GO" id="GO:0003700">
    <property type="term" value="F:DNA-binding transcription factor activity"/>
    <property type="evidence" value="ECO:0007669"/>
    <property type="project" value="InterPro"/>
</dbReference>